<accession>A0A7Y0L1L3</accession>
<keyword evidence="2" id="KW-1185">Reference proteome</keyword>
<evidence type="ECO:0000313" key="2">
    <source>
        <dbReference type="Proteomes" id="UP000533476"/>
    </source>
</evidence>
<proteinExistence type="predicted"/>
<reference evidence="1 2" key="1">
    <citation type="submission" date="2020-04" db="EMBL/GenBank/DDBJ databases">
        <authorList>
            <person name="Zhang R."/>
            <person name="Schippers A."/>
        </authorList>
    </citation>
    <scope>NUCLEOTIDE SEQUENCE [LARGE SCALE GENOMIC DNA]</scope>
    <source>
        <strain evidence="1 2">DSM 109850</strain>
    </source>
</reference>
<dbReference type="Proteomes" id="UP000533476">
    <property type="component" value="Unassembled WGS sequence"/>
</dbReference>
<organism evidence="1 2">
    <name type="scientific">Sulfobacillus harzensis</name>
    <dbReference type="NCBI Taxonomy" id="2729629"/>
    <lineage>
        <taxon>Bacteria</taxon>
        <taxon>Bacillati</taxon>
        <taxon>Bacillota</taxon>
        <taxon>Clostridia</taxon>
        <taxon>Eubacteriales</taxon>
        <taxon>Clostridiales Family XVII. Incertae Sedis</taxon>
        <taxon>Sulfobacillus</taxon>
    </lineage>
</organism>
<gene>
    <name evidence="1" type="ORF">HIJ39_04070</name>
</gene>
<dbReference type="Gene3D" id="3.30.70.100">
    <property type="match status" value="1"/>
</dbReference>
<dbReference type="GO" id="GO:0046872">
    <property type="term" value="F:metal ion binding"/>
    <property type="evidence" value="ECO:0007669"/>
    <property type="project" value="InterPro"/>
</dbReference>
<dbReference type="AlphaFoldDB" id="A0A7Y0L1L3"/>
<comment type="caution">
    <text evidence="1">The sequence shown here is derived from an EMBL/GenBank/DDBJ whole genome shotgun (WGS) entry which is preliminary data.</text>
</comment>
<protein>
    <recommendedName>
        <fullName evidence="3">HMA domain-containing protein</fullName>
    </recommendedName>
</protein>
<evidence type="ECO:0008006" key="3">
    <source>
        <dbReference type="Google" id="ProtNLM"/>
    </source>
</evidence>
<dbReference type="SUPFAM" id="SSF55008">
    <property type="entry name" value="HMA, heavy metal-associated domain"/>
    <property type="match status" value="1"/>
</dbReference>
<dbReference type="EMBL" id="JABBVZ010000009">
    <property type="protein sequence ID" value="NMP21535.1"/>
    <property type="molecule type" value="Genomic_DNA"/>
</dbReference>
<sequence>MTRILTQQPGIVDVQADFHTHRVAVVVNPDQIDMPAVFGALMAAGYPGERIHT</sequence>
<evidence type="ECO:0000313" key="1">
    <source>
        <dbReference type="EMBL" id="NMP21535.1"/>
    </source>
</evidence>
<dbReference type="InterPro" id="IPR036163">
    <property type="entry name" value="HMA_dom_sf"/>
</dbReference>
<name>A0A7Y0L1L3_9FIRM</name>